<dbReference type="InterPro" id="IPR019734">
    <property type="entry name" value="TPR_rpt"/>
</dbReference>
<reference evidence="3" key="1">
    <citation type="submission" date="2018-05" db="EMBL/GenBank/DDBJ databases">
        <authorList>
            <person name="Lanie J.A."/>
            <person name="Ng W.-L."/>
            <person name="Kazmierczak K.M."/>
            <person name="Andrzejewski T.M."/>
            <person name="Davidsen T.M."/>
            <person name="Wayne K.J."/>
            <person name="Tettelin H."/>
            <person name="Glass J.I."/>
            <person name="Rusch D."/>
            <person name="Podicherti R."/>
            <person name="Tsui H.-C.T."/>
            <person name="Winkler M.E."/>
        </authorList>
    </citation>
    <scope>NUCLEOTIDE SEQUENCE</scope>
</reference>
<dbReference type="InterPro" id="IPR011990">
    <property type="entry name" value="TPR-like_helical_dom_sf"/>
</dbReference>
<name>A0A381U6C8_9ZZZZ</name>
<gene>
    <name evidence="3" type="ORF">METZ01_LOCUS76165</name>
</gene>
<dbReference type="PANTHER" id="PTHR45586:SF1">
    <property type="entry name" value="LIPOPOLYSACCHARIDE ASSEMBLY PROTEIN B"/>
    <property type="match status" value="1"/>
</dbReference>
<dbReference type="Gene3D" id="1.25.40.10">
    <property type="entry name" value="Tetratricopeptide repeat domain"/>
    <property type="match status" value="2"/>
</dbReference>
<dbReference type="AlphaFoldDB" id="A0A381U6C8"/>
<proteinExistence type="predicted"/>
<dbReference type="PROSITE" id="PS50005">
    <property type="entry name" value="TPR"/>
    <property type="match status" value="1"/>
</dbReference>
<evidence type="ECO:0000313" key="3">
    <source>
        <dbReference type="EMBL" id="SVA23311.1"/>
    </source>
</evidence>
<keyword evidence="1" id="KW-0677">Repeat</keyword>
<dbReference type="SMART" id="SM00028">
    <property type="entry name" value="TPR"/>
    <property type="match status" value="4"/>
</dbReference>
<dbReference type="InterPro" id="IPR051012">
    <property type="entry name" value="CellSynth/LPSAsmb/PSIAsmb"/>
</dbReference>
<sequence length="428" mass="49866">MRLLKYKNLIIVGFIFIITMCVPPQDKSDADFAKEKARLDSLRNVRCPRLMSSAAEYYRNRDWKQTIRVYSEITDLDCDEWNVVYAPPEEIYQYYSFAYTQIGRFDSAEYVLLDGLQKIPQNIQLRKQLAYAYKRQGKTDNEIIEYERLVDIVPDDIGILNDLAKIYKDQSKYDDQIIILKKILKLDDTNDIAQSELAIAYENSGRNPLEVYEKRYMDNPDNISYGLDYSERLIKADRIDETKDILRRIISKEPTSKLAYQKLGKVCWESDDLDNAASAYESLFKIDPRDGKVAIDISDIYIDSENFGKALRWADKAINLIDNSGKGYGQKGEVYYKGWETLKNNPLSVDDRIVAKLSYNNFLKAEKLNYRGFSRSKYLNENSKDLLYGKAQWFMAEDKVKRSGVIRTTTSSYDWVTDELSPEKGWKK</sequence>
<organism evidence="3">
    <name type="scientific">marine metagenome</name>
    <dbReference type="NCBI Taxonomy" id="408172"/>
    <lineage>
        <taxon>unclassified sequences</taxon>
        <taxon>metagenomes</taxon>
        <taxon>ecological metagenomes</taxon>
    </lineage>
</organism>
<dbReference type="PANTHER" id="PTHR45586">
    <property type="entry name" value="TPR REPEAT-CONTAINING PROTEIN PA4667"/>
    <property type="match status" value="1"/>
</dbReference>
<evidence type="ECO:0000256" key="2">
    <source>
        <dbReference type="ARBA" id="ARBA00022803"/>
    </source>
</evidence>
<dbReference type="EMBL" id="UINC01005750">
    <property type="protein sequence ID" value="SVA23311.1"/>
    <property type="molecule type" value="Genomic_DNA"/>
</dbReference>
<dbReference type="Pfam" id="PF13181">
    <property type="entry name" value="TPR_8"/>
    <property type="match status" value="1"/>
</dbReference>
<protein>
    <submittedName>
        <fullName evidence="3">Uncharacterized protein</fullName>
    </submittedName>
</protein>
<dbReference type="SUPFAM" id="SSF48452">
    <property type="entry name" value="TPR-like"/>
    <property type="match status" value="1"/>
</dbReference>
<keyword evidence="2" id="KW-0802">TPR repeat</keyword>
<accession>A0A381U6C8</accession>
<evidence type="ECO:0000256" key="1">
    <source>
        <dbReference type="ARBA" id="ARBA00022737"/>
    </source>
</evidence>